<comment type="caution">
    <text evidence="1">The sequence shown here is derived from an EMBL/GenBank/DDBJ whole genome shotgun (WGS) entry which is preliminary data.</text>
</comment>
<proteinExistence type="predicted"/>
<evidence type="ECO:0000313" key="2">
    <source>
        <dbReference type="Proteomes" id="UP001458880"/>
    </source>
</evidence>
<keyword evidence="2" id="KW-1185">Reference proteome</keyword>
<name>A0AAW1L7I0_POPJA</name>
<evidence type="ECO:0000313" key="1">
    <source>
        <dbReference type="EMBL" id="KAK9730075.1"/>
    </source>
</evidence>
<gene>
    <name evidence="1" type="ORF">QE152_g15516</name>
</gene>
<dbReference type="EMBL" id="JASPKY010000153">
    <property type="protein sequence ID" value="KAK9730075.1"/>
    <property type="molecule type" value="Genomic_DNA"/>
</dbReference>
<protein>
    <submittedName>
        <fullName evidence="1">Uncharacterized protein</fullName>
    </submittedName>
</protein>
<accession>A0AAW1L7I0</accession>
<dbReference type="Proteomes" id="UP001458880">
    <property type="component" value="Unassembled WGS sequence"/>
</dbReference>
<organism evidence="1 2">
    <name type="scientific">Popillia japonica</name>
    <name type="common">Japanese beetle</name>
    <dbReference type="NCBI Taxonomy" id="7064"/>
    <lineage>
        <taxon>Eukaryota</taxon>
        <taxon>Metazoa</taxon>
        <taxon>Ecdysozoa</taxon>
        <taxon>Arthropoda</taxon>
        <taxon>Hexapoda</taxon>
        <taxon>Insecta</taxon>
        <taxon>Pterygota</taxon>
        <taxon>Neoptera</taxon>
        <taxon>Endopterygota</taxon>
        <taxon>Coleoptera</taxon>
        <taxon>Polyphaga</taxon>
        <taxon>Scarabaeiformia</taxon>
        <taxon>Scarabaeidae</taxon>
        <taxon>Rutelinae</taxon>
        <taxon>Popillia</taxon>
    </lineage>
</organism>
<dbReference type="AlphaFoldDB" id="A0AAW1L7I0"/>
<reference evidence="1 2" key="1">
    <citation type="journal article" date="2024" name="BMC Genomics">
        <title>De novo assembly and annotation of Popillia japonica's genome with initial clues to its potential as an invasive pest.</title>
        <authorList>
            <person name="Cucini C."/>
            <person name="Boschi S."/>
            <person name="Funari R."/>
            <person name="Cardaioli E."/>
            <person name="Iannotti N."/>
            <person name="Marturano G."/>
            <person name="Paoli F."/>
            <person name="Bruttini M."/>
            <person name="Carapelli A."/>
            <person name="Frati F."/>
            <person name="Nardi F."/>
        </authorList>
    </citation>
    <scope>NUCLEOTIDE SEQUENCE [LARGE SCALE GENOMIC DNA]</scope>
    <source>
        <strain evidence="1">DMR45628</strain>
    </source>
</reference>
<sequence>MRYCAKTSISGLAPKVSQMSLVIQQGLQEPFENITTSKNYLVATALDPGFKVNVFTSQLQREETKQYILIDSLKMNCETSSDNSTNSSAIRTKRMMTEEQSVNQTIHSSFMKCFKEVVAEKKTTHIGTSKEKNAVATETDFYLSIKNISHHDNRYK</sequence>